<keyword evidence="1" id="KW-1133">Transmembrane helix</keyword>
<dbReference type="Pfam" id="PF13808">
    <property type="entry name" value="DDE_Tnp_1_assoc"/>
    <property type="match status" value="1"/>
</dbReference>
<organism evidence="4 5">
    <name type="scientific">Singulisphaera acidiphila (strain ATCC BAA-1392 / DSM 18658 / VKM B-2454 / MOB10)</name>
    <dbReference type="NCBI Taxonomy" id="886293"/>
    <lineage>
        <taxon>Bacteria</taxon>
        <taxon>Pseudomonadati</taxon>
        <taxon>Planctomycetota</taxon>
        <taxon>Planctomycetia</taxon>
        <taxon>Isosphaerales</taxon>
        <taxon>Isosphaeraceae</taxon>
        <taxon>Singulisphaera</taxon>
    </lineage>
</organism>
<dbReference type="OrthoDB" id="291219at2"/>
<dbReference type="InterPro" id="IPR002559">
    <property type="entry name" value="Transposase_11"/>
</dbReference>
<evidence type="ECO:0000259" key="2">
    <source>
        <dbReference type="Pfam" id="PF01609"/>
    </source>
</evidence>
<dbReference type="InterPro" id="IPR047647">
    <property type="entry name" value="ISAs1_transpos"/>
</dbReference>
<keyword evidence="5" id="KW-1185">Reference proteome</keyword>
<dbReference type="GO" id="GO:0006313">
    <property type="term" value="P:DNA transposition"/>
    <property type="evidence" value="ECO:0007669"/>
    <property type="project" value="InterPro"/>
</dbReference>
<dbReference type="HOGENOM" id="CLU_046404_0_1_0"/>
<evidence type="ECO:0000259" key="3">
    <source>
        <dbReference type="Pfam" id="PF13808"/>
    </source>
</evidence>
<dbReference type="NCBIfam" id="NF033564">
    <property type="entry name" value="transpos_ISAs1"/>
    <property type="match status" value="1"/>
</dbReference>
<feature type="transmembrane region" description="Helical" evidence="1">
    <location>
        <begin position="24"/>
        <end position="43"/>
    </location>
</feature>
<evidence type="ECO:0000313" key="4">
    <source>
        <dbReference type="EMBL" id="AGA28358.1"/>
    </source>
</evidence>
<reference evidence="4 5" key="1">
    <citation type="submission" date="2012-02" db="EMBL/GenBank/DDBJ databases">
        <title>Complete sequence of chromosome of Singulisphaera acidiphila DSM 18658.</title>
        <authorList>
            <consortium name="US DOE Joint Genome Institute (JGI-PGF)"/>
            <person name="Lucas S."/>
            <person name="Copeland A."/>
            <person name="Lapidus A."/>
            <person name="Glavina del Rio T."/>
            <person name="Dalin E."/>
            <person name="Tice H."/>
            <person name="Bruce D."/>
            <person name="Goodwin L."/>
            <person name="Pitluck S."/>
            <person name="Peters L."/>
            <person name="Ovchinnikova G."/>
            <person name="Chertkov O."/>
            <person name="Kyrpides N."/>
            <person name="Mavromatis K."/>
            <person name="Ivanova N."/>
            <person name="Brettin T."/>
            <person name="Detter J.C."/>
            <person name="Han C."/>
            <person name="Larimer F."/>
            <person name="Land M."/>
            <person name="Hauser L."/>
            <person name="Markowitz V."/>
            <person name="Cheng J.-F."/>
            <person name="Hugenholtz P."/>
            <person name="Woyke T."/>
            <person name="Wu D."/>
            <person name="Tindall B."/>
            <person name="Pomrenke H."/>
            <person name="Brambilla E."/>
            <person name="Klenk H.-P."/>
            <person name="Eisen J.A."/>
        </authorList>
    </citation>
    <scope>NUCLEOTIDE SEQUENCE [LARGE SCALE GENOMIC DNA]</scope>
    <source>
        <strain evidence="5">ATCC BAA-1392 / DSM 18658 / VKM B-2454 / MOB10</strain>
    </source>
</reference>
<keyword evidence="1" id="KW-0812">Transmembrane</keyword>
<dbReference type="Pfam" id="PF01609">
    <property type="entry name" value="DDE_Tnp_1"/>
    <property type="match status" value="1"/>
</dbReference>
<feature type="domain" description="Transposase IS4-like" evidence="2">
    <location>
        <begin position="106"/>
        <end position="343"/>
    </location>
</feature>
<dbReference type="PANTHER" id="PTHR30298">
    <property type="entry name" value="H REPEAT-ASSOCIATED PREDICTED TRANSPOSASE"/>
    <property type="match status" value="1"/>
</dbReference>
<accession>L0DHS2</accession>
<dbReference type="AlphaFoldDB" id="L0DHS2"/>
<dbReference type="PANTHER" id="PTHR30298:SF0">
    <property type="entry name" value="PROTEIN YBFL-RELATED"/>
    <property type="match status" value="1"/>
</dbReference>
<sequence length="375" mass="41744">MANDLSTRIEDHFASLTDPRRRKVVYPLISILTIALCAVIAGADDFATIAAWGRQKRAWLAKILDPTNGIPPHDRFNAIFRAIKPAEFERCPLSWITSLHEVTAGQVVAIDGKTLRQRFDKANAKSAIPMVSAWATTNHISLGQIVVDAKSNEITAIPKLLELLDVSGCLVTIDAMGCQTEIAEKIVQGGADYVLAVKGNQPTLFEGIMNFFVGHMDDDFARVKVSRHETKDKGHGRIEHRTYYVCDVPEELPGQARWKGLKQIGVAISDTMRGDKPCDDVRYNILCKKLSAKSFGAAVRSYWKIENSLCWQLDMSFGEDRSRIRNGQADANFAIVRTMALSLLKHERSHKSGVKSKRLTAGWNDDYLEQVLFGS</sequence>
<evidence type="ECO:0000313" key="5">
    <source>
        <dbReference type="Proteomes" id="UP000010798"/>
    </source>
</evidence>
<name>L0DHS2_SINAD</name>
<evidence type="ECO:0000256" key="1">
    <source>
        <dbReference type="SAM" id="Phobius"/>
    </source>
</evidence>
<feature type="domain" description="H repeat-associated protein N-terminal" evidence="3">
    <location>
        <begin position="11"/>
        <end position="96"/>
    </location>
</feature>
<gene>
    <name evidence="4" type="ordered locus">Sinac_4149</name>
</gene>
<dbReference type="InterPro" id="IPR051698">
    <property type="entry name" value="Transposase_11-like"/>
</dbReference>
<dbReference type="GO" id="GO:0003677">
    <property type="term" value="F:DNA binding"/>
    <property type="evidence" value="ECO:0007669"/>
    <property type="project" value="InterPro"/>
</dbReference>
<proteinExistence type="predicted"/>
<protein>
    <submittedName>
        <fullName evidence="4">Transposase</fullName>
    </submittedName>
</protein>
<dbReference type="eggNOG" id="COG5433">
    <property type="taxonomic scope" value="Bacteria"/>
</dbReference>
<dbReference type="KEGG" id="saci:Sinac_4149"/>
<dbReference type="GO" id="GO:0004803">
    <property type="term" value="F:transposase activity"/>
    <property type="evidence" value="ECO:0007669"/>
    <property type="project" value="InterPro"/>
</dbReference>
<dbReference type="Proteomes" id="UP000010798">
    <property type="component" value="Chromosome"/>
</dbReference>
<keyword evidence="1" id="KW-0472">Membrane</keyword>
<dbReference type="EMBL" id="CP003364">
    <property type="protein sequence ID" value="AGA28358.1"/>
    <property type="molecule type" value="Genomic_DNA"/>
</dbReference>
<dbReference type="RefSeq" id="WP_015247487.1">
    <property type="nucleotide sequence ID" value="NC_019892.1"/>
</dbReference>
<dbReference type="InterPro" id="IPR032806">
    <property type="entry name" value="YbfD_N"/>
</dbReference>